<dbReference type="EMBL" id="CM001887">
    <property type="protein sequence ID" value="EOY32586.1"/>
    <property type="molecule type" value="Genomic_DNA"/>
</dbReference>
<dbReference type="Proteomes" id="UP000026915">
    <property type="component" value="Chromosome 9"/>
</dbReference>
<gene>
    <name evidence="1" type="ORF">TCM_040580</name>
</gene>
<keyword evidence="2" id="KW-1185">Reference proteome</keyword>
<name>A0A061GSU8_THECC</name>
<dbReference type="AlphaFoldDB" id="A0A061GSU8"/>
<sequence>MSCISTIVVSILVNGLLTREVCMKKRLRQSCRLSPLLFNLVVEAFSALMYKAVGRQLTIWVTVGSLESLWKSIVVEKSDLDHNNLIPSLGNGAKSTFRRKNELKVAFDLVVKKKDKIDDFCEWIGQTFGREFHDKLIWKRKTSGEYSPKSLCGHVMLSNTALVGILSVDAATCLLCKRESKFVSHLFFTCKILTTVTTIDSKVEHEMGKKWDGGKIFELVEVRVVWWMNAKWTNLNISIRDVGRLSWRIKYWRHFEQQTSGDTCPFSKAIGSSNSNEAKLLAVKEATLTYAASRWSSSPSVFLECDNNNVVKWITEPVEVA</sequence>
<accession>A0A061GSU8</accession>
<reference evidence="1 2" key="1">
    <citation type="journal article" date="2013" name="Genome Biol.">
        <title>The genome sequence of the most widely cultivated cacao type and its use to identify candidate genes regulating pod color.</title>
        <authorList>
            <person name="Motamayor J.C."/>
            <person name="Mockaitis K."/>
            <person name="Schmutz J."/>
            <person name="Haiminen N."/>
            <person name="Iii D.L."/>
            <person name="Cornejo O."/>
            <person name="Findley S.D."/>
            <person name="Zheng P."/>
            <person name="Utro F."/>
            <person name="Royaert S."/>
            <person name="Saski C."/>
            <person name="Jenkins J."/>
            <person name="Podicheti R."/>
            <person name="Zhao M."/>
            <person name="Scheffler B.E."/>
            <person name="Stack J.C."/>
            <person name="Feltus F.A."/>
            <person name="Mustiga G.M."/>
            <person name="Amores F."/>
            <person name="Phillips W."/>
            <person name="Marelli J.P."/>
            <person name="May G.D."/>
            <person name="Shapiro H."/>
            <person name="Ma J."/>
            <person name="Bustamante C.D."/>
            <person name="Schnell R.J."/>
            <person name="Main D."/>
            <person name="Gilbert D."/>
            <person name="Parida L."/>
            <person name="Kuhn D.N."/>
        </authorList>
    </citation>
    <scope>NUCLEOTIDE SEQUENCE [LARGE SCALE GENOMIC DNA]</scope>
    <source>
        <strain evidence="2">cv. Matina 1-6</strain>
    </source>
</reference>
<evidence type="ECO:0008006" key="3">
    <source>
        <dbReference type="Google" id="ProtNLM"/>
    </source>
</evidence>
<dbReference type="InParanoid" id="A0A061GSU8"/>
<dbReference type="Gramene" id="EOY32586">
    <property type="protein sequence ID" value="EOY32586"/>
    <property type="gene ID" value="TCM_040580"/>
</dbReference>
<organism evidence="1 2">
    <name type="scientific">Theobroma cacao</name>
    <name type="common">Cacao</name>
    <name type="synonym">Cocoa</name>
    <dbReference type="NCBI Taxonomy" id="3641"/>
    <lineage>
        <taxon>Eukaryota</taxon>
        <taxon>Viridiplantae</taxon>
        <taxon>Streptophyta</taxon>
        <taxon>Embryophyta</taxon>
        <taxon>Tracheophyta</taxon>
        <taxon>Spermatophyta</taxon>
        <taxon>Magnoliopsida</taxon>
        <taxon>eudicotyledons</taxon>
        <taxon>Gunneridae</taxon>
        <taxon>Pentapetalae</taxon>
        <taxon>rosids</taxon>
        <taxon>malvids</taxon>
        <taxon>Malvales</taxon>
        <taxon>Malvaceae</taxon>
        <taxon>Byttnerioideae</taxon>
        <taxon>Theobroma</taxon>
    </lineage>
</organism>
<dbReference type="HOGENOM" id="CLU_867162_0_0_1"/>
<evidence type="ECO:0000313" key="1">
    <source>
        <dbReference type="EMBL" id="EOY32586.1"/>
    </source>
</evidence>
<evidence type="ECO:0000313" key="2">
    <source>
        <dbReference type="Proteomes" id="UP000026915"/>
    </source>
</evidence>
<protein>
    <recommendedName>
        <fullName evidence="3">Reverse transcriptase zinc-binding domain-containing protein</fullName>
    </recommendedName>
</protein>
<proteinExistence type="predicted"/>